<dbReference type="Pfam" id="PF12451">
    <property type="entry name" value="VPS11_C"/>
    <property type="match status" value="1"/>
</dbReference>
<evidence type="ECO:0000256" key="6">
    <source>
        <dbReference type="ARBA" id="ARBA00022927"/>
    </source>
</evidence>
<evidence type="ECO:0000256" key="5">
    <source>
        <dbReference type="ARBA" id="ARBA00022833"/>
    </source>
</evidence>
<dbReference type="InterPro" id="IPR057307">
    <property type="entry name" value="PEP5_VPS11_N"/>
</dbReference>
<dbReference type="GO" id="GO:0007032">
    <property type="term" value="P:endosome organization"/>
    <property type="evidence" value="ECO:0007669"/>
    <property type="project" value="TreeGrafter"/>
</dbReference>
<dbReference type="GO" id="GO:0048284">
    <property type="term" value="P:organelle fusion"/>
    <property type="evidence" value="ECO:0007669"/>
    <property type="project" value="TreeGrafter"/>
</dbReference>
<keyword evidence="5" id="KW-0862">Zinc</keyword>
<dbReference type="InterPro" id="IPR057308">
    <property type="entry name" value="CHCR_PEP5_VPS11"/>
</dbReference>
<dbReference type="GO" id="GO:0006886">
    <property type="term" value="P:intracellular protein transport"/>
    <property type="evidence" value="ECO:0007669"/>
    <property type="project" value="UniProtKB-UniRule"/>
</dbReference>
<dbReference type="GO" id="GO:0006904">
    <property type="term" value="P:vesicle docking involved in exocytosis"/>
    <property type="evidence" value="ECO:0007669"/>
    <property type="project" value="TreeGrafter"/>
</dbReference>
<feature type="repeat" description="CHCR" evidence="10">
    <location>
        <begin position="1058"/>
        <end position="1206"/>
    </location>
</feature>
<dbReference type="GO" id="GO:0030897">
    <property type="term" value="C:HOPS complex"/>
    <property type="evidence" value="ECO:0007669"/>
    <property type="project" value="TreeGrafter"/>
</dbReference>
<name>A0A0U1LM42_TALIS</name>
<feature type="region of interest" description="Disordered" evidence="11">
    <location>
        <begin position="189"/>
        <end position="378"/>
    </location>
</feature>
<feature type="compositionally biased region" description="Polar residues" evidence="11">
    <location>
        <begin position="368"/>
        <end position="378"/>
    </location>
</feature>
<evidence type="ECO:0000256" key="8">
    <source>
        <dbReference type="ARBA" id="ARBA00029433"/>
    </source>
</evidence>
<evidence type="ECO:0000313" key="13">
    <source>
        <dbReference type="EMBL" id="CRG83872.1"/>
    </source>
</evidence>
<keyword evidence="7" id="KW-0472">Membrane</keyword>
<dbReference type="GO" id="GO:0008270">
    <property type="term" value="F:zinc ion binding"/>
    <property type="evidence" value="ECO:0007669"/>
    <property type="project" value="UniProtKB-KW"/>
</dbReference>
<evidence type="ECO:0000256" key="11">
    <source>
        <dbReference type="SAM" id="MobiDB-lite"/>
    </source>
</evidence>
<dbReference type="Pfam" id="PF17122">
    <property type="entry name" value="zf-C3H2C3"/>
    <property type="match status" value="1"/>
</dbReference>
<keyword evidence="4 9" id="KW-0863">Zinc-finger</keyword>
<gene>
    <name evidence="13" type="ORF">PISL3812_01228</name>
</gene>
<feature type="compositionally biased region" description="Basic residues" evidence="11">
    <location>
        <begin position="211"/>
        <end position="227"/>
    </location>
</feature>
<dbReference type="GO" id="GO:0007033">
    <property type="term" value="P:vacuole organization"/>
    <property type="evidence" value="ECO:0007669"/>
    <property type="project" value="TreeGrafter"/>
</dbReference>
<dbReference type="Pfam" id="PF23356">
    <property type="entry name" value="TPR_PEP5_VPS11"/>
    <property type="match status" value="2"/>
</dbReference>
<dbReference type="PROSITE" id="PS50236">
    <property type="entry name" value="CHCR"/>
    <property type="match status" value="1"/>
</dbReference>
<evidence type="ECO:0000259" key="12">
    <source>
        <dbReference type="PROSITE" id="PS50089"/>
    </source>
</evidence>
<dbReference type="PANTHER" id="PTHR23323:SF24">
    <property type="entry name" value="VACUOLAR PROTEIN SORTING-ASSOCIATED PROTEIN 11 HOMOLOG"/>
    <property type="match status" value="1"/>
</dbReference>
<comment type="subcellular location">
    <subcellularLocation>
        <location evidence="8">Endomembrane system</location>
        <topology evidence="8">Peripheral membrane protein</topology>
        <orientation evidence="8">Cytoplasmic side</orientation>
    </subcellularLocation>
</comment>
<feature type="region of interest" description="Disordered" evidence="11">
    <location>
        <begin position="423"/>
        <end position="453"/>
    </location>
</feature>
<dbReference type="PROSITE" id="PS50089">
    <property type="entry name" value="ZF_RING_2"/>
    <property type="match status" value="1"/>
</dbReference>
<dbReference type="Gene3D" id="3.30.40.10">
    <property type="entry name" value="Zinc/RING finger domain, C3HC4 (zinc finger)"/>
    <property type="match status" value="1"/>
</dbReference>
<reference evidence="13 14" key="1">
    <citation type="submission" date="2015-04" db="EMBL/GenBank/DDBJ databases">
        <authorList>
            <person name="Syromyatnikov M.Y."/>
            <person name="Popov V.N."/>
        </authorList>
    </citation>
    <scope>NUCLEOTIDE SEQUENCE [LARGE SCALE GENOMIC DNA]</scope>
    <source>
        <strain evidence="13">WF-38-12</strain>
    </source>
</reference>
<evidence type="ECO:0000256" key="2">
    <source>
        <dbReference type="ARBA" id="ARBA00022448"/>
    </source>
</evidence>
<dbReference type="Proteomes" id="UP000054383">
    <property type="component" value="Unassembled WGS sequence"/>
</dbReference>
<dbReference type="FunFam" id="1.25.40.10:FF:000440">
    <property type="entry name" value="E3 ubiquitin-protein ligase PEP5"/>
    <property type="match status" value="1"/>
</dbReference>
<feature type="compositionally biased region" description="Polar residues" evidence="11">
    <location>
        <begin position="333"/>
        <end position="346"/>
    </location>
</feature>
<dbReference type="PANTHER" id="PTHR23323">
    <property type="entry name" value="VACUOLAR PROTEIN SORTING-ASSOCIATED PROTEIN"/>
    <property type="match status" value="1"/>
</dbReference>
<dbReference type="InterPro" id="IPR001841">
    <property type="entry name" value="Znf_RING"/>
</dbReference>
<evidence type="ECO:0000256" key="9">
    <source>
        <dbReference type="PROSITE-ProRule" id="PRU00175"/>
    </source>
</evidence>
<evidence type="ECO:0000256" key="1">
    <source>
        <dbReference type="ARBA" id="ARBA00007070"/>
    </source>
</evidence>
<dbReference type="InterPro" id="IPR013083">
    <property type="entry name" value="Znf_RING/FYVE/PHD"/>
</dbReference>
<feature type="region of interest" description="Disordered" evidence="11">
    <location>
        <begin position="131"/>
        <end position="171"/>
    </location>
</feature>
<evidence type="ECO:0000256" key="4">
    <source>
        <dbReference type="ARBA" id="ARBA00022771"/>
    </source>
</evidence>
<feature type="compositionally biased region" description="Acidic residues" evidence="11">
    <location>
        <begin position="15"/>
        <end position="33"/>
    </location>
</feature>
<dbReference type="EMBL" id="CVMT01000001">
    <property type="protein sequence ID" value="CRG83872.1"/>
    <property type="molecule type" value="Genomic_DNA"/>
</dbReference>
<keyword evidence="6" id="KW-0653">Protein transport</keyword>
<dbReference type="InterPro" id="IPR000547">
    <property type="entry name" value="Clathrin_H-chain/VPS_repeat"/>
</dbReference>
<feature type="compositionally biased region" description="Polar residues" evidence="11">
    <location>
        <begin position="1"/>
        <end position="10"/>
    </location>
</feature>
<feature type="region of interest" description="Disordered" evidence="11">
    <location>
        <begin position="600"/>
        <end position="625"/>
    </location>
</feature>
<dbReference type="OrthoDB" id="26184at2759"/>
<proteinExistence type="inferred from homology"/>
<keyword evidence="14" id="KW-1185">Reference proteome</keyword>
<dbReference type="GO" id="GO:0005768">
    <property type="term" value="C:endosome"/>
    <property type="evidence" value="ECO:0007669"/>
    <property type="project" value="TreeGrafter"/>
</dbReference>
<dbReference type="InterPro" id="IPR011990">
    <property type="entry name" value="TPR-like_helical_dom_sf"/>
</dbReference>
<feature type="domain" description="RING-type" evidence="12">
    <location>
        <begin position="1520"/>
        <end position="1557"/>
    </location>
</feature>
<organism evidence="13 14">
    <name type="scientific">Talaromyces islandicus</name>
    <name type="common">Penicillium islandicum</name>
    <dbReference type="NCBI Taxonomy" id="28573"/>
    <lineage>
        <taxon>Eukaryota</taxon>
        <taxon>Fungi</taxon>
        <taxon>Dikarya</taxon>
        <taxon>Ascomycota</taxon>
        <taxon>Pezizomycotina</taxon>
        <taxon>Eurotiomycetes</taxon>
        <taxon>Eurotiomycetidae</taxon>
        <taxon>Eurotiales</taxon>
        <taxon>Trichocomaceae</taxon>
        <taxon>Talaromyces</taxon>
        <taxon>Talaromyces sect. Islandici</taxon>
    </lineage>
</organism>
<dbReference type="GO" id="GO:0030674">
    <property type="term" value="F:protein-macromolecule adaptor activity"/>
    <property type="evidence" value="ECO:0007669"/>
    <property type="project" value="TreeGrafter"/>
</dbReference>
<protein>
    <submittedName>
        <fullName evidence="13">Vacuolar protein sorting-associated protein 11 homolog</fullName>
    </submittedName>
</protein>
<dbReference type="CDD" id="cd16688">
    <property type="entry name" value="RING-H2_Vps11"/>
    <property type="match status" value="1"/>
</dbReference>
<evidence type="ECO:0000256" key="3">
    <source>
        <dbReference type="ARBA" id="ARBA00022723"/>
    </source>
</evidence>
<keyword evidence="2" id="KW-0813">Transport</keyword>
<dbReference type="InterPro" id="IPR016024">
    <property type="entry name" value="ARM-type_fold"/>
</dbReference>
<sequence length="1610" mass="178404">MPSRQKSSPVTLEELPIDEYETESLLGSDDDLDDTTRAAKRRRIETLGALYLQGQPLFIASASLRGPFDNGWINPWKKSRPRNSTKVSKTNRRATATRLQRRAASATEDKKIGVIEDSQKASRTIPNRKVYEHKSNQGGHSVLSTPGELGKQQRDSPFAVESLDSRMTEPPSTEFLIRQRWLKKDKCGFNIQNYDPPKSPSSRYTGTTGLPKRHKPLNKKPGPRRVRTVSSSRTSDFDKKSKSISHNAHSQSLFPVTSPKFPNHKHPHLKSEPMDDPIGFQAANDELPIEPTSASSVHVIPPSSNLPEFKYRLPKNGSLKDPTNKRERHPLQSALSDSNTRQASTQTKKDSDTLEALSHNNETENSEKITSAQMVSRPLPNSGQIISLYSTDLRGGLDVDENPGGDGEELSTQEALQLAQKSFQEEFSTPERDLEDTSELKERSRSPSKRITPFSRINTLPSKLEIQLATGVGPEAIQNMDTQALIDSVTPFSVGTRRNTGIRLDSNPRPHASASILRASLAVSPALSPSGDAAQVASNMPTQVSRNDSFSALPLTLSVTTPATEQQDGQEVMVGTDPFDLSQVIQDAGSWLQQSFDVGKDMKKGSQRGSQSPPPALRREVSPTGDPANHCAVSFPDAAASLPLPLARPNYLIPILLPRTTIGKAFNFFDVSPVQLPAESSPAFNDDVACVCTGSDNLFLGNSDGIVHIVSPSFKVVRSFKAYDTGAIRHMKQIEGTSLLVTISEDLPSEPVLKVWALDKIEKKTGAPSCLSSLAVQNGRRPFPVSTFAALDDLSQLAVGFANGSVAVIRGDLINDRGTRQRIVFESEEPITGLEIQSGHTIQSLYVATTSRILTFTLAGRGQGQPARVLEDAGCAFGCMTIDKETGDVLVAREDAIHIYGPRGRGPSYAFDSPKTSLDLFRGYVALVCPPKTSPRLDTLRKFGVGQADDLLNTSTFTLLDTDLNFIAHSEAILSPVKSVFAIWGDLFLITIDGKITRYHEKSLQQKLEFLYQRNLYILAINLAQKAGVDTFQQNVIFRKYGDYLYQKGDYDTAMQQYLRAIDNTEPSQVIRKFLDTQRIHNLIEYLEELHDHEKATADHTTLLLNCYAKLKDTSKLDSFIKAPGELKFDLETAIAMCRQGGYFEQAAYLATKHGENDMVVDILIEDSQKYAEALDFISRLDAEVAYPNLMKYARVLLGHCPQETTQIFIDFYTGNYRPKKESVHPVESQAQSTSTVRNLAAFIPLPYVGSNTPTKSQPVEAQLSQDTKPTPDIPVYHIPKPRTAFSSFVDHPAEFITFLEALITQKPWNEADKIDLYTTLFEMYLDNAKKSKHASEKQDWETKAKKLIEGKDIPISTSNVLLLSNLSDFDEGVTLVKEQAGLRSDIFRSYTAAKDTQGVIKALRKYGPVEPQLYVDALAYFASSPKTLEEAGDELDAVLKKIDEDGLMAPLQVIQALSTNAVVTMGMIKRYLSANIEKERKEISTNRRLISSYTAETETKKSELEQLASKPAIFQARQCQSCGRTLDLPTVHFLCKHSFHQRCLNNTGEDAECPVCAPQNATIKAIRRRQVESADQHELFMAELQRSKDRFGTVSDFFGRGVMQTQKNE</sequence>
<feature type="region of interest" description="Disordered" evidence="11">
    <location>
        <begin position="1"/>
        <end position="33"/>
    </location>
</feature>
<dbReference type="Gene3D" id="1.25.40.10">
    <property type="entry name" value="Tetratricopeptide repeat domain"/>
    <property type="match status" value="1"/>
</dbReference>
<dbReference type="SUPFAM" id="SSF48371">
    <property type="entry name" value="ARM repeat"/>
    <property type="match status" value="1"/>
</dbReference>
<feature type="region of interest" description="Disordered" evidence="11">
    <location>
        <begin position="75"/>
        <end position="94"/>
    </location>
</feature>
<feature type="compositionally biased region" description="Polar residues" evidence="11">
    <location>
        <begin position="292"/>
        <end position="306"/>
    </location>
</feature>
<dbReference type="STRING" id="28573.A0A0U1LM42"/>
<dbReference type="InterPro" id="IPR036322">
    <property type="entry name" value="WD40_repeat_dom_sf"/>
</dbReference>
<evidence type="ECO:0000256" key="10">
    <source>
        <dbReference type="PROSITE-ProRule" id="PRU01006"/>
    </source>
</evidence>
<keyword evidence="3" id="KW-0479">Metal-binding</keyword>
<evidence type="ECO:0000313" key="14">
    <source>
        <dbReference type="Proteomes" id="UP000054383"/>
    </source>
</evidence>
<dbReference type="SUPFAM" id="SSF50978">
    <property type="entry name" value="WD40 repeat-like"/>
    <property type="match status" value="1"/>
</dbReference>
<dbReference type="FunFam" id="3.30.40.10:FF:000639">
    <property type="entry name" value="E3 ubiquitin-protein ligase PEP5"/>
    <property type="match status" value="1"/>
</dbReference>
<accession>A0A0U1LM42</accession>
<comment type="similarity">
    <text evidence="1">Belongs to the VPS11 family.</text>
</comment>
<evidence type="ECO:0000256" key="7">
    <source>
        <dbReference type="ARBA" id="ARBA00023136"/>
    </source>
</evidence>
<feature type="compositionally biased region" description="Polar residues" evidence="11">
    <location>
        <begin position="244"/>
        <end position="255"/>
    </location>
</feature>
<dbReference type="Pfam" id="PF23341">
    <property type="entry name" value="PEP5_VPS11_N"/>
    <property type="match status" value="1"/>
</dbReference>
<dbReference type="InterPro" id="IPR024763">
    <property type="entry name" value="VPS11_C"/>
</dbReference>